<feature type="compositionally biased region" description="Basic and acidic residues" evidence="1">
    <location>
        <begin position="354"/>
        <end position="364"/>
    </location>
</feature>
<gene>
    <name evidence="2" type="ORF">BDV25DRAFT_136648</name>
</gene>
<organism evidence="2 3">
    <name type="scientific">Aspergillus avenaceus</name>
    <dbReference type="NCBI Taxonomy" id="36643"/>
    <lineage>
        <taxon>Eukaryota</taxon>
        <taxon>Fungi</taxon>
        <taxon>Dikarya</taxon>
        <taxon>Ascomycota</taxon>
        <taxon>Pezizomycotina</taxon>
        <taxon>Eurotiomycetes</taxon>
        <taxon>Eurotiomycetidae</taxon>
        <taxon>Eurotiales</taxon>
        <taxon>Aspergillaceae</taxon>
        <taxon>Aspergillus</taxon>
        <taxon>Aspergillus subgen. Circumdati</taxon>
    </lineage>
</organism>
<feature type="compositionally biased region" description="Polar residues" evidence="1">
    <location>
        <begin position="398"/>
        <end position="414"/>
    </location>
</feature>
<feature type="compositionally biased region" description="Basic and acidic residues" evidence="1">
    <location>
        <begin position="417"/>
        <end position="430"/>
    </location>
</feature>
<feature type="compositionally biased region" description="Basic and acidic residues" evidence="1">
    <location>
        <begin position="313"/>
        <end position="332"/>
    </location>
</feature>
<dbReference type="Proteomes" id="UP000325780">
    <property type="component" value="Unassembled WGS sequence"/>
</dbReference>
<accession>A0A5N6U5M2</accession>
<reference evidence="2 3" key="1">
    <citation type="submission" date="2019-04" db="EMBL/GenBank/DDBJ databases">
        <title>Friends and foes A comparative genomics study of 23 Aspergillus species from section Flavi.</title>
        <authorList>
            <consortium name="DOE Joint Genome Institute"/>
            <person name="Kjaerbolling I."/>
            <person name="Vesth T."/>
            <person name="Frisvad J.C."/>
            <person name="Nybo J.L."/>
            <person name="Theobald S."/>
            <person name="Kildgaard S."/>
            <person name="Isbrandt T."/>
            <person name="Kuo A."/>
            <person name="Sato A."/>
            <person name="Lyhne E.K."/>
            <person name="Kogle M.E."/>
            <person name="Wiebenga A."/>
            <person name="Kun R.S."/>
            <person name="Lubbers R.J."/>
            <person name="Makela M.R."/>
            <person name="Barry K."/>
            <person name="Chovatia M."/>
            <person name="Clum A."/>
            <person name="Daum C."/>
            <person name="Haridas S."/>
            <person name="He G."/>
            <person name="LaButti K."/>
            <person name="Lipzen A."/>
            <person name="Mondo S."/>
            <person name="Riley R."/>
            <person name="Salamov A."/>
            <person name="Simmons B.A."/>
            <person name="Magnuson J.K."/>
            <person name="Henrissat B."/>
            <person name="Mortensen U.H."/>
            <person name="Larsen T.O."/>
            <person name="Devries R.P."/>
            <person name="Grigoriev I.V."/>
            <person name="Machida M."/>
            <person name="Baker S.E."/>
            <person name="Andersen M.R."/>
        </authorList>
    </citation>
    <scope>NUCLEOTIDE SEQUENCE [LARGE SCALE GENOMIC DNA]</scope>
    <source>
        <strain evidence="2 3">IBT 18842</strain>
    </source>
</reference>
<evidence type="ECO:0000256" key="1">
    <source>
        <dbReference type="SAM" id="MobiDB-lite"/>
    </source>
</evidence>
<feature type="region of interest" description="Disordered" evidence="1">
    <location>
        <begin position="1"/>
        <end position="531"/>
    </location>
</feature>
<evidence type="ECO:0000313" key="2">
    <source>
        <dbReference type="EMBL" id="KAE8153709.1"/>
    </source>
</evidence>
<feature type="compositionally biased region" description="Basic and acidic residues" evidence="1">
    <location>
        <begin position="374"/>
        <end position="394"/>
    </location>
</feature>
<sequence length="531" mass="57400">MGDHNFGQAVSGPMWTYDNGEPSVIDNPFRRELARAPMASIRDRDLSQNQERSVRLDRGNTSTAKARPGPSSRPNDIRSEMLKADVNAQSQISAARQRNEPRQVPSQTGTTHPPKKSQSQQDRGDRVDALTVFPPFSEPTTDSLNQGPRQVDGNANNVAALRPRNPDPIQRTPTPWPGASEDALPQERSRPSLPKPPVTTRPMPKKGQNSSSEVRTSAPEPVSFRPPSSINLPPGIPPSLCPGGGGSSERDWTGPLTPVTEVSVEDLPLPTSVTGRVAVGTQSQSRLREEQTPLALPMRPAPTPLNVPVVPDPTRKERLVPERKAPSREEKTVAVSSAPNTNAPKAVPPLGPTRPRDHANESRKAPQSGARSRAGRESEPGYDDHNESFIRDAPHPQPQRSSGMLPGGSSSTSIAPRADRLTSKPSRSEEDPLDETTATLSAAAQQWLEDDERSSRRPEVRQPRRSPPGRVKATLTAITIPCDETPATTPEIETRTLPRTQSNGGSAPGEFFPPWAVGSQALSEGARSILR</sequence>
<keyword evidence="3" id="KW-1185">Reference proteome</keyword>
<name>A0A5N6U5M2_ASPAV</name>
<dbReference type="EMBL" id="ML742036">
    <property type="protein sequence ID" value="KAE8153709.1"/>
    <property type="molecule type" value="Genomic_DNA"/>
</dbReference>
<feature type="compositionally biased region" description="Polar residues" evidence="1">
    <location>
        <begin position="87"/>
        <end position="96"/>
    </location>
</feature>
<proteinExistence type="predicted"/>
<protein>
    <submittedName>
        <fullName evidence="2">Uncharacterized protein</fullName>
    </submittedName>
</protein>
<feature type="compositionally biased region" description="Basic and acidic residues" evidence="1">
    <location>
        <begin position="41"/>
        <end position="58"/>
    </location>
</feature>
<feature type="compositionally biased region" description="Polar residues" evidence="1">
    <location>
        <begin position="334"/>
        <end position="343"/>
    </location>
</feature>
<dbReference type="AlphaFoldDB" id="A0A5N6U5M2"/>
<feature type="compositionally biased region" description="Polar residues" evidence="1">
    <location>
        <begin position="104"/>
        <end position="121"/>
    </location>
</feature>
<evidence type="ECO:0000313" key="3">
    <source>
        <dbReference type="Proteomes" id="UP000325780"/>
    </source>
</evidence>
<feature type="compositionally biased region" description="Polar residues" evidence="1">
    <location>
        <begin position="138"/>
        <end position="157"/>
    </location>
</feature>
<feature type="compositionally biased region" description="Basic and acidic residues" evidence="1">
    <location>
        <begin position="453"/>
        <end position="462"/>
    </location>
</feature>
<dbReference type="OrthoDB" id="4491750at2759"/>